<keyword evidence="2" id="KW-1133">Transmembrane helix</keyword>
<keyword evidence="2" id="KW-0472">Membrane</keyword>
<evidence type="ECO:0000256" key="2">
    <source>
        <dbReference type="SAM" id="Phobius"/>
    </source>
</evidence>
<dbReference type="Pfam" id="PF22564">
    <property type="entry name" value="HAAS"/>
    <property type="match status" value="1"/>
</dbReference>
<evidence type="ECO:0000313" key="3">
    <source>
        <dbReference type="EMBL" id="QKS69950.1"/>
    </source>
</evidence>
<dbReference type="EMBL" id="CP041372">
    <property type="protein sequence ID" value="QKS69950.1"/>
    <property type="molecule type" value="Genomic_DNA"/>
</dbReference>
<keyword evidence="1" id="KW-0175">Coiled coil</keyword>
<dbReference type="RefSeq" id="WP_176007994.1">
    <property type="nucleotide sequence ID" value="NZ_CP041372.2"/>
</dbReference>
<dbReference type="Proteomes" id="UP000318138">
    <property type="component" value="Chromosome"/>
</dbReference>
<proteinExistence type="predicted"/>
<keyword evidence="4" id="KW-1185">Reference proteome</keyword>
<dbReference type="KEGG" id="psua:FLK61_24535"/>
<protein>
    <submittedName>
        <fullName evidence="3">Uncharacterized protein</fullName>
    </submittedName>
</protein>
<sequence length="198" mass="23378">MMQFQTIKGYMEELRRELRFIDAKKKEGILRDVEEELQDIAEEEDSEERAVQSYTPPKQLARKLTEEQNAEADDRASGFGFRISSFVTVYFLAQLFIGIFQGFRDTMIMSAVAAVIGFAFLTFRYRHHMTPIRVRELRYFPITFLALFGVGTVTYIVRAVFMENAQVYTLFYMLLSIACFLYFVYFRWLRNQALRKPL</sequence>
<feature type="transmembrane region" description="Helical" evidence="2">
    <location>
        <begin position="106"/>
        <end position="125"/>
    </location>
</feature>
<name>A0A859FAK5_9BACI</name>
<feature type="transmembrane region" description="Helical" evidence="2">
    <location>
        <begin position="137"/>
        <end position="161"/>
    </location>
</feature>
<evidence type="ECO:0000256" key="1">
    <source>
        <dbReference type="SAM" id="Coils"/>
    </source>
</evidence>
<feature type="transmembrane region" description="Helical" evidence="2">
    <location>
        <begin position="167"/>
        <end position="186"/>
    </location>
</feature>
<dbReference type="AlphaFoldDB" id="A0A859FAK5"/>
<keyword evidence="2" id="KW-0812">Transmembrane</keyword>
<reference evidence="4" key="1">
    <citation type="submission" date="2019-07" db="EMBL/GenBank/DDBJ databases">
        <title>Bacillus alkalisoli sp. nov. isolated from saline soil.</title>
        <authorList>
            <person name="Sun J.-Q."/>
            <person name="Xu L."/>
        </authorList>
    </citation>
    <scope>NUCLEOTIDE SEQUENCE [LARGE SCALE GENOMIC DNA]</scope>
    <source>
        <strain evidence="4">M4U3P1</strain>
    </source>
</reference>
<accession>A0A859FAK5</accession>
<feature type="transmembrane region" description="Helical" evidence="2">
    <location>
        <begin position="79"/>
        <end position="100"/>
    </location>
</feature>
<gene>
    <name evidence="3" type="ORF">FLK61_24535</name>
</gene>
<organism evidence="3 4">
    <name type="scientific">Paenalkalicoccus suaedae</name>
    <dbReference type="NCBI Taxonomy" id="2592382"/>
    <lineage>
        <taxon>Bacteria</taxon>
        <taxon>Bacillati</taxon>
        <taxon>Bacillota</taxon>
        <taxon>Bacilli</taxon>
        <taxon>Bacillales</taxon>
        <taxon>Bacillaceae</taxon>
        <taxon>Paenalkalicoccus</taxon>
    </lineage>
</organism>
<feature type="coiled-coil region" evidence="1">
    <location>
        <begin position="23"/>
        <end position="50"/>
    </location>
</feature>
<evidence type="ECO:0000313" key="4">
    <source>
        <dbReference type="Proteomes" id="UP000318138"/>
    </source>
</evidence>